<feature type="transmembrane region" description="Helical" evidence="6">
    <location>
        <begin position="298"/>
        <end position="322"/>
    </location>
</feature>
<sequence>MSHDNYGFTSSTDALDDKRWTSPKNNKNGYDPGQRKPSIYVLELEEKKKSVQANEEDYNPYEHRVVAHPTTSMETLLHLLKGSLGTGILAMPRAFHHSGYGVGLVATIIIGLFCTYCIRILVSSEYELCKRKKVPSLTYPATAEAALAEGPMPLRRLAKSSVHIINLFLMVYQLGTCCVYTVFIATNLQLALKSYISDIDVRLYMLAILLPLILVNWIRSLKLLAPLSTIANFITLASFGIILYYIFREPLSFEDREVIGKVENFPLYFGTVLFALEAIGVIMPLENEMKKPKAFVRTFGVLNIGMGTIVLLYAAIGFFGYIRYGSAIEGSITFSLDEPVILARSVQILLAIAIFFTHPIQCYVAIDIVWNEYLSPHLEKNSHRLLWEYVVRTSLVLLTFLLAVAIPQLDLFISLFGALCLSGLGLAFPAIIQICTFWTVCDNTEKYIMLAKNMSLILFGLLGLIVGTYTSLRDIIKTFS</sequence>
<evidence type="ECO:0000259" key="7">
    <source>
        <dbReference type="Pfam" id="PF01490"/>
    </source>
</evidence>
<evidence type="ECO:0000256" key="6">
    <source>
        <dbReference type="SAM" id="Phobius"/>
    </source>
</evidence>
<evidence type="ECO:0000256" key="3">
    <source>
        <dbReference type="ARBA" id="ARBA00022989"/>
    </source>
</evidence>
<feature type="transmembrane region" description="Helical" evidence="6">
    <location>
        <begin position="100"/>
        <end position="122"/>
    </location>
</feature>
<dbReference type="InterPro" id="IPR013057">
    <property type="entry name" value="AA_transpt_TM"/>
</dbReference>
<dbReference type="Proteomes" id="UP000694925">
    <property type="component" value="Unplaced"/>
</dbReference>
<evidence type="ECO:0000256" key="5">
    <source>
        <dbReference type="SAM" id="MobiDB-lite"/>
    </source>
</evidence>
<gene>
    <name evidence="9" type="primary">LOC113463791</name>
</gene>
<feature type="transmembrane region" description="Helical" evidence="6">
    <location>
        <begin position="164"/>
        <end position="186"/>
    </location>
</feature>
<evidence type="ECO:0000256" key="1">
    <source>
        <dbReference type="ARBA" id="ARBA00004141"/>
    </source>
</evidence>
<dbReference type="GO" id="GO:0005774">
    <property type="term" value="C:vacuolar membrane"/>
    <property type="evidence" value="ECO:0007669"/>
    <property type="project" value="TreeGrafter"/>
</dbReference>
<feature type="region of interest" description="Disordered" evidence="5">
    <location>
        <begin position="1"/>
        <end position="35"/>
    </location>
</feature>
<dbReference type="PANTHER" id="PTHR22950:SF680">
    <property type="entry name" value="PROTON-COUPLED AMINO ACID TRANSPORTER 4-LIKE PROTEIN"/>
    <property type="match status" value="1"/>
</dbReference>
<feature type="transmembrane region" description="Helical" evidence="6">
    <location>
        <begin position="267"/>
        <end position="286"/>
    </location>
</feature>
<dbReference type="GeneID" id="113463791"/>
<dbReference type="KEGG" id="ccal:113463791"/>
<name>A0AAJ7WAV6_9HYME</name>
<dbReference type="AlphaFoldDB" id="A0AAJ7WAV6"/>
<organism evidence="8 9">
    <name type="scientific">Ceratina calcarata</name>
    <dbReference type="NCBI Taxonomy" id="156304"/>
    <lineage>
        <taxon>Eukaryota</taxon>
        <taxon>Metazoa</taxon>
        <taxon>Ecdysozoa</taxon>
        <taxon>Arthropoda</taxon>
        <taxon>Hexapoda</taxon>
        <taxon>Insecta</taxon>
        <taxon>Pterygota</taxon>
        <taxon>Neoptera</taxon>
        <taxon>Endopterygota</taxon>
        <taxon>Hymenoptera</taxon>
        <taxon>Apocrita</taxon>
        <taxon>Aculeata</taxon>
        <taxon>Apoidea</taxon>
        <taxon>Anthophila</taxon>
        <taxon>Apidae</taxon>
        <taxon>Ceratina</taxon>
        <taxon>Zadontomerus</taxon>
    </lineage>
</organism>
<keyword evidence="2 6" id="KW-0812">Transmembrane</keyword>
<keyword evidence="4 6" id="KW-0472">Membrane</keyword>
<feature type="domain" description="Amino acid transporter transmembrane" evidence="7">
    <location>
        <begin position="69"/>
        <end position="471"/>
    </location>
</feature>
<keyword evidence="8" id="KW-1185">Reference proteome</keyword>
<protein>
    <submittedName>
        <fullName evidence="9">Proton-coupled amino acid transporter-like protein CG1139</fullName>
    </submittedName>
</protein>
<evidence type="ECO:0000256" key="2">
    <source>
        <dbReference type="ARBA" id="ARBA00022692"/>
    </source>
</evidence>
<dbReference type="Pfam" id="PF01490">
    <property type="entry name" value="Aa_trans"/>
    <property type="match status" value="1"/>
</dbReference>
<dbReference type="GO" id="GO:0015179">
    <property type="term" value="F:L-amino acid transmembrane transporter activity"/>
    <property type="evidence" value="ECO:0007669"/>
    <property type="project" value="TreeGrafter"/>
</dbReference>
<feature type="transmembrane region" description="Helical" evidence="6">
    <location>
        <begin position="453"/>
        <end position="472"/>
    </location>
</feature>
<proteinExistence type="predicted"/>
<reference evidence="9" key="1">
    <citation type="submission" date="2025-08" db="UniProtKB">
        <authorList>
            <consortium name="RefSeq"/>
        </authorList>
    </citation>
    <scope>IDENTIFICATION</scope>
    <source>
        <tissue evidence="9">Whole body</tissue>
    </source>
</reference>
<evidence type="ECO:0000313" key="8">
    <source>
        <dbReference type="Proteomes" id="UP000694925"/>
    </source>
</evidence>
<feature type="transmembrane region" description="Helical" evidence="6">
    <location>
        <begin position="230"/>
        <end position="247"/>
    </location>
</feature>
<evidence type="ECO:0000313" key="9">
    <source>
        <dbReference type="RefSeq" id="XP_026669621.1"/>
    </source>
</evidence>
<keyword evidence="3 6" id="KW-1133">Transmembrane helix</keyword>
<dbReference type="PANTHER" id="PTHR22950">
    <property type="entry name" value="AMINO ACID TRANSPORTER"/>
    <property type="match status" value="1"/>
</dbReference>
<feature type="transmembrane region" description="Helical" evidence="6">
    <location>
        <begin position="412"/>
        <end position="441"/>
    </location>
</feature>
<feature type="transmembrane region" description="Helical" evidence="6">
    <location>
        <begin position="386"/>
        <end position="406"/>
    </location>
</feature>
<evidence type="ECO:0000256" key="4">
    <source>
        <dbReference type="ARBA" id="ARBA00023136"/>
    </source>
</evidence>
<comment type="subcellular location">
    <subcellularLocation>
        <location evidence="1">Membrane</location>
        <topology evidence="1">Multi-pass membrane protein</topology>
    </subcellularLocation>
</comment>
<dbReference type="RefSeq" id="XP_026669621.1">
    <property type="nucleotide sequence ID" value="XM_026813820.1"/>
</dbReference>
<feature type="transmembrane region" description="Helical" evidence="6">
    <location>
        <begin position="201"/>
        <end position="218"/>
    </location>
</feature>
<feature type="transmembrane region" description="Helical" evidence="6">
    <location>
        <begin position="342"/>
        <end position="366"/>
    </location>
</feature>
<accession>A0AAJ7WAV6</accession>